<comment type="caution">
    <text evidence="1">The sequence shown here is derived from an EMBL/GenBank/DDBJ whole genome shotgun (WGS) entry which is preliminary data.</text>
</comment>
<dbReference type="EMBL" id="JAPMUA010000001">
    <property type="protein sequence ID" value="MDG3584994.1"/>
    <property type="molecule type" value="Genomic_DNA"/>
</dbReference>
<accession>A0ABT6FPK2</accession>
<organism evidence="1 2">
    <name type="scientific">Galbibacter pacificus</name>
    <dbReference type="NCBI Taxonomy" id="2996052"/>
    <lineage>
        <taxon>Bacteria</taxon>
        <taxon>Pseudomonadati</taxon>
        <taxon>Bacteroidota</taxon>
        <taxon>Flavobacteriia</taxon>
        <taxon>Flavobacteriales</taxon>
        <taxon>Flavobacteriaceae</taxon>
        <taxon>Galbibacter</taxon>
    </lineage>
</organism>
<dbReference type="Proteomes" id="UP001153642">
    <property type="component" value="Unassembled WGS sequence"/>
</dbReference>
<sequence length="202" mass="22955">MTSVITGDIISSRNIKNPEEWLEPLKKVFVGIASNRDWEIYRGDSFQIEIKDIRETFLMATLIKSTVKKIKELDVRMAIGIGEKTHDAASISESNGSAFIYSGEKFETLKEQKINLAIKTDHKELDDELNLYFKLALIAMDNWTKSSAEIVKISIENPNLSQNAIGQLIGIKQNTVSEHLKRASFDEIMELDCMYRKKIGIL</sequence>
<proteinExistence type="predicted"/>
<evidence type="ECO:0000313" key="2">
    <source>
        <dbReference type="Proteomes" id="UP001153642"/>
    </source>
</evidence>
<dbReference type="SUPFAM" id="SSF47413">
    <property type="entry name" value="lambda repressor-like DNA-binding domains"/>
    <property type="match status" value="1"/>
</dbReference>
<dbReference type="RefSeq" id="WP_277898726.1">
    <property type="nucleotide sequence ID" value="NZ_JAPMUA010000001.1"/>
</dbReference>
<name>A0ABT6FPK2_9FLAO</name>
<protein>
    <submittedName>
        <fullName evidence="1">SatD family protein</fullName>
    </submittedName>
</protein>
<reference evidence="1" key="1">
    <citation type="submission" date="2022-11" db="EMBL/GenBank/DDBJ databases">
        <title>High-quality draft genome sequence of Galbibacter sp. strain CMA-7.</title>
        <authorList>
            <person name="Wei L."/>
            <person name="Dong C."/>
            <person name="Shao Z."/>
        </authorList>
    </citation>
    <scope>NUCLEOTIDE SEQUENCE</scope>
    <source>
        <strain evidence="1">CMA-7</strain>
    </source>
</reference>
<dbReference type="InterPro" id="IPR010982">
    <property type="entry name" value="Lambda_DNA-bd_dom_sf"/>
</dbReference>
<dbReference type="InterPro" id="IPR032580">
    <property type="entry name" value="SatD"/>
</dbReference>
<gene>
    <name evidence="1" type="ORF">OSR52_03865</name>
</gene>
<dbReference type="Pfam" id="PF16264">
    <property type="entry name" value="SatD"/>
    <property type="match status" value="1"/>
</dbReference>
<keyword evidence="2" id="KW-1185">Reference proteome</keyword>
<evidence type="ECO:0000313" key="1">
    <source>
        <dbReference type="EMBL" id="MDG3584994.1"/>
    </source>
</evidence>